<dbReference type="InterPro" id="IPR032066">
    <property type="entry name" value="GP3_package"/>
</dbReference>
<reference evidence="2" key="2">
    <citation type="journal article" date="2021" name="PeerJ">
        <title>Extensive microbial diversity within the chicken gut microbiome revealed by metagenomics and culture.</title>
        <authorList>
            <person name="Gilroy R."/>
            <person name="Ravi A."/>
            <person name="Getino M."/>
            <person name="Pursley I."/>
            <person name="Horton D.L."/>
            <person name="Alikhan N.F."/>
            <person name="Baker D."/>
            <person name="Gharbi K."/>
            <person name="Hall N."/>
            <person name="Watson M."/>
            <person name="Adriaenssens E.M."/>
            <person name="Foster-Nyarko E."/>
            <person name="Jarju S."/>
            <person name="Secka A."/>
            <person name="Antonio M."/>
            <person name="Oren A."/>
            <person name="Chaudhuri R.R."/>
            <person name="La Ragione R."/>
            <person name="Hildebrand F."/>
            <person name="Pallen M.J."/>
        </authorList>
    </citation>
    <scope>NUCLEOTIDE SEQUENCE</scope>
    <source>
        <strain evidence="2">ChiBcec15-4380</strain>
    </source>
</reference>
<sequence length="180" mass="20588">MQQELAKTEKTMEKKKRGPKGKYSAKGLEEAVDAYFRRISKLVQVTLPDGSLATNADGECVWRLVYFVPPSITALCLELEIDRRTWANYAADKTKGPVVERARARIEAYLQEQLLTREKGVQGVIFNLTANYGWRDRKEVALSEETRKSLEKRREPMTMEEKLALLQEAEAIVRDHGAEE</sequence>
<name>A0A9D1DGN9_9FIRM</name>
<organism evidence="2 3">
    <name type="scientific">Candidatus Avoscillospira avicola</name>
    <dbReference type="NCBI Taxonomy" id="2840706"/>
    <lineage>
        <taxon>Bacteria</taxon>
        <taxon>Bacillati</taxon>
        <taxon>Bacillota</taxon>
        <taxon>Clostridia</taxon>
        <taxon>Eubacteriales</taxon>
        <taxon>Oscillospiraceae</taxon>
        <taxon>Oscillospiraceae incertae sedis</taxon>
        <taxon>Candidatus Avoscillospira</taxon>
    </lineage>
</organism>
<evidence type="ECO:0000313" key="3">
    <source>
        <dbReference type="Proteomes" id="UP000824239"/>
    </source>
</evidence>
<reference evidence="2" key="1">
    <citation type="submission" date="2020-10" db="EMBL/GenBank/DDBJ databases">
        <authorList>
            <person name="Gilroy R."/>
        </authorList>
    </citation>
    <scope>NUCLEOTIDE SEQUENCE</scope>
    <source>
        <strain evidence="2">ChiBcec15-4380</strain>
    </source>
</reference>
<protein>
    <submittedName>
        <fullName evidence="2">Uncharacterized protein</fullName>
    </submittedName>
</protein>
<comment type="caution">
    <text evidence="2">The sequence shown here is derived from an EMBL/GenBank/DDBJ whole genome shotgun (WGS) entry which is preliminary data.</text>
</comment>
<dbReference type="AlphaFoldDB" id="A0A9D1DGN9"/>
<dbReference type="Gene3D" id="1.10.132.80">
    <property type="match status" value="1"/>
</dbReference>
<evidence type="ECO:0000256" key="1">
    <source>
        <dbReference type="SAM" id="MobiDB-lite"/>
    </source>
</evidence>
<dbReference type="Pfam" id="PF16677">
    <property type="entry name" value="GP3_package"/>
    <property type="match status" value="1"/>
</dbReference>
<accession>A0A9D1DGN9</accession>
<feature type="region of interest" description="Disordered" evidence="1">
    <location>
        <begin position="1"/>
        <end position="22"/>
    </location>
</feature>
<proteinExistence type="predicted"/>
<evidence type="ECO:0000313" key="2">
    <source>
        <dbReference type="EMBL" id="HIR50284.1"/>
    </source>
</evidence>
<feature type="compositionally biased region" description="Basic and acidic residues" evidence="1">
    <location>
        <begin position="1"/>
        <end position="12"/>
    </location>
</feature>
<dbReference type="Proteomes" id="UP000824239">
    <property type="component" value="Unassembled WGS sequence"/>
</dbReference>
<gene>
    <name evidence="2" type="ORF">IAA53_03210</name>
</gene>
<dbReference type="EMBL" id="DVHE01000022">
    <property type="protein sequence ID" value="HIR50284.1"/>
    <property type="molecule type" value="Genomic_DNA"/>
</dbReference>